<feature type="transmembrane region" description="Helical" evidence="2">
    <location>
        <begin position="59"/>
        <end position="81"/>
    </location>
</feature>
<dbReference type="OrthoDB" id="10486300at2759"/>
<keyword evidence="4" id="KW-1185">Reference proteome</keyword>
<evidence type="ECO:0008006" key="5">
    <source>
        <dbReference type="Google" id="ProtNLM"/>
    </source>
</evidence>
<feature type="region of interest" description="Disordered" evidence="1">
    <location>
        <begin position="1"/>
        <end position="44"/>
    </location>
</feature>
<feature type="compositionally biased region" description="Acidic residues" evidence="1">
    <location>
        <begin position="21"/>
        <end position="42"/>
    </location>
</feature>
<gene>
    <name evidence="3" type="ORF">KFE25_007089</name>
</gene>
<dbReference type="Proteomes" id="UP000751190">
    <property type="component" value="Unassembled WGS sequence"/>
</dbReference>
<evidence type="ECO:0000256" key="2">
    <source>
        <dbReference type="SAM" id="Phobius"/>
    </source>
</evidence>
<evidence type="ECO:0000313" key="4">
    <source>
        <dbReference type="Proteomes" id="UP000751190"/>
    </source>
</evidence>
<feature type="transmembrane region" description="Helical" evidence="2">
    <location>
        <begin position="86"/>
        <end position="104"/>
    </location>
</feature>
<reference evidence="3" key="1">
    <citation type="submission" date="2021-05" db="EMBL/GenBank/DDBJ databases">
        <title>The genome of the haptophyte Pavlova lutheri (Diacronema luteri, Pavlovales) - a model for lipid biosynthesis in eukaryotic algae.</title>
        <authorList>
            <person name="Hulatt C.J."/>
            <person name="Posewitz M.C."/>
        </authorList>
    </citation>
    <scope>NUCLEOTIDE SEQUENCE</scope>
    <source>
        <strain evidence="3">NIVA-4/92</strain>
    </source>
</reference>
<keyword evidence="2" id="KW-0812">Transmembrane</keyword>
<dbReference type="EMBL" id="JAGTXO010000005">
    <property type="protein sequence ID" value="KAG8468037.1"/>
    <property type="molecule type" value="Genomic_DNA"/>
</dbReference>
<organism evidence="3 4">
    <name type="scientific">Diacronema lutheri</name>
    <name type="common">Unicellular marine alga</name>
    <name type="synonym">Monochrysis lutheri</name>
    <dbReference type="NCBI Taxonomy" id="2081491"/>
    <lineage>
        <taxon>Eukaryota</taxon>
        <taxon>Haptista</taxon>
        <taxon>Haptophyta</taxon>
        <taxon>Pavlovophyceae</taxon>
        <taxon>Pavlovales</taxon>
        <taxon>Pavlovaceae</taxon>
        <taxon>Diacronema</taxon>
    </lineage>
</organism>
<sequence>MASLPTFARTSQYDPIRVDQFEDEDEEGDSASDGDEGEEDEVDAVHEQGAEGRLHAAPLAMTVVDWLLLAFACGMIGLFVLIARQVALAIFVALLCVGVCAYAFVSAQMSTGPARWLSALVCALSVATFVLWSVKFVFYMPESRATRGCGGVFWENMTNNMDAPRARDEL</sequence>
<accession>A0A8J6CAV1</accession>
<protein>
    <recommendedName>
        <fullName evidence="5">Transmembrane protein</fullName>
    </recommendedName>
</protein>
<comment type="caution">
    <text evidence="3">The sequence shown here is derived from an EMBL/GenBank/DDBJ whole genome shotgun (WGS) entry which is preliminary data.</text>
</comment>
<keyword evidence="2" id="KW-0472">Membrane</keyword>
<dbReference type="AlphaFoldDB" id="A0A8J6CAV1"/>
<proteinExistence type="predicted"/>
<feature type="transmembrane region" description="Helical" evidence="2">
    <location>
        <begin position="116"/>
        <end position="138"/>
    </location>
</feature>
<evidence type="ECO:0000313" key="3">
    <source>
        <dbReference type="EMBL" id="KAG8468037.1"/>
    </source>
</evidence>
<evidence type="ECO:0000256" key="1">
    <source>
        <dbReference type="SAM" id="MobiDB-lite"/>
    </source>
</evidence>
<name>A0A8J6CAV1_DIALT</name>
<keyword evidence="2" id="KW-1133">Transmembrane helix</keyword>